<evidence type="ECO:0000256" key="1">
    <source>
        <dbReference type="SAM" id="MobiDB-lite"/>
    </source>
</evidence>
<proteinExistence type="predicted"/>
<dbReference type="Proteomes" id="UP000000702">
    <property type="component" value="Unassembled WGS sequence"/>
</dbReference>
<protein>
    <submittedName>
        <fullName evidence="2">WGS project CAEQ00000000 data, annotated contig 825</fullName>
    </submittedName>
</protein>
<reference evidence="2 3" key="2">
    <citation type="journal article" date="2012" name="Proc. Natl. Acad. Sci. U.S.A.">
        <title>Antigenic diversity is generated by distinct evolutionary mechanisms in African trypanosome species.</title>
        <authorList>
            <person name="Jackson A.P."/>
            <person name="Berry A."/>
            <person name="Aslett M."/>
            <person name="Allison H.C."/>
            <person name="Burton P."/>
            <person name="Vavrova-Anderson J."/>
            <person name="Brown R."/>
            <person name="Browne H."/>
            <person name="Corton N."/>
            <person name="Hauser H."/>
            <person name="Gamble J."/>
            <person name="Gilderthorp R."/>
            <person name="Marcello L."/>
            <person name="McQuillan J."/>
            <person name="Otto T.D."/>
            <person name="Quail M.A."/>
            <person name="Sanders M.J."/>
            <person name="van Tonder A."/>
            <person name="Ginger M.L."/>
            <person name="Field M.C."/>
            <person name="Barry J.D."/>
            <person name="Hertz-Fowler C."/>
            <person name="Berriman M."/>
        </authorList>
    </citation>
    <scope>NUCLEOTIDE SEQUENCE [LARGE SCALE GENOMIC DNA]</scope>
    <source>
        <strain evidence="2 3">IL3000</strain>
    </source>
</reference>
<comment type="caution">
    <text evidence="2">The sequence shown here is derived from an EMBL/GenBank/DDBJ whole genome shotgun (WGS) entry which is preliminary data.</text>
</comment>
<keyword evidence="3" id="KW-1185">Reference proteome</keyword>
<evidence type="ECO:0000313" key="3">
    <source>
        <dbReference type="Proteomes" id="UP000000702"/>
    </source>
</evidence>
<feature type="region of interest" description="Disordered" evidence="1">
    <location>
        <begin position="242"/>
        <end position="279"/>
    </location>
</feature>
<gene>
    <name evidence="2" type="ORF">TCIL3000_0_20600</name>
</gene>
<dbReference type="EMBL" id="CAEQ01002630">
    <property type="protein sequence ID" value="CCD17223.1"/>
    <property type="molecule type" value="Genomic_DNA"/>
</dbReference>
<evidence type="ECO:0000313" key="2">
    <source>
        <dbReference type="EMBL" id="CCD17223.1"/>
    </source>
</evidence>
<dbReference type="OMA" id="IIPRNKW"/>
<sequence length="618" mass="66142">MGGPLTARCTSLLDILVPRSIECLNIAKVQNESCCTIQYDRILRLPVLIMKGDTSRARIQIPRDGDVLPFVPPPCTLIILQAYIGSFDTFALEVSVSTKTSLRVKLIIGTHINKASLDDSGTGVVFFRMPLIIPRNRWVQTVFHISGIVTHLLELPPIKIIDMISLSGSCKASRLMTSNSEEVAINATPSDMTLFAVPAYAPPIWQTDVTAAPSANTGENGDRVLNVSLPLKDLPKDRLPIVAKPQTSGCGDTVNARENDSPNRNALHPTAASASNSALSTPFKVLERHTEEAENTSNRYLVGLSPESRSIDVLNEFSNVAGVAPVNRHSGRQGAVRSESVTYIRLVSTSGLPVRSSSNPTLRPRIVNSVIKDPGSGVAAVPPPSAIDGYPGAGDAPLDTTYGITGWEETGSRVDTTRSNSPCCIGSCGKCRSSTGVAAADRALVGGTHGSKANVERVSPKSKKLSRLAEIRRRPFVPLSRRGRVCSTTSQGADNVEAGSAVGSASRGAGLNARRIYIRKRVRKLKEALSSTRRIQELKKLPASELPIDPQEEALTMVGEGAVDVSREPRCGYGFGYLGVLRESGGFEADEGADTELKGALRLELSELSEDEENDEEG</sequence>
<name>F9WIS5_TRYCI</name>
<reference evidence="3" key="1">
    <citation type="submission" date="2011-07" db="EMBL/GenBank/DDBJ databases">
        <title>Divergent evolution of antigenic variation in African trypanosomes.</title>
        <authorList>
            <person name="Jackson A.P."/>
            <person name="Berry A."/>
            <person name="Allison H.C."/>
            <person name="Burton P."/>
            <person name="Anderson J."/>
            <person name="Aslett M."/>
            <person name="Brown R."/>
            <person name="Corton N."/>
            <person name="Harris D."/>
            <person name="Hauser H."/>
            <person name="Gamble J."/>
            <person name="Gilderthorp R."/>
            <person name="McQuillan J."/>
            <person name="Quail M.A."/>
            <person name="Sanders M."/>
            <person name="Van Tonder A."/>
            <person name="Ginger M.L."/>
            <person name="Donelson J.E."/>
            <person name="Field M.C."/>
            <person name="Barry J.D."/>
            <person name="Berriman M."/>
            <person name="Hertz-Fowler C."/>
        </authorList>
    </citation>
    <scope>NUCLEOTIDE SEQUENCE [LARGE SCALE GENOMIC DNA]</scope>
    <source>
        <strain evidence="3">IL3000</strain>
    </source>
</reference>
<dbReference type="AlphaFoldDB" id="F9WIS5"/>
<organism evidence="2 3">
    <name type="scientific">Trypanosoma congolense (strain IL3000)</name>
    <dbReference type="NCBI Taxonomy" id="1068625"/>
    <lineage>
        <taxon>Eukaryota</taxon>
        <taxon>Discoba</taxon>
        <taxon>Euglenozoa</taxon>
        <taxon>Kinetoplastea</taxon>
        <taxon>Metakinetoplastina</taxon>
        <taxon>Trypanosomatida</taxon>
        <taxon>Trypanosomatidae</taxon>
        <taxon>Trypanosoma</taxon>
        <taxon>Nannomonas</taxon>
    </lineage>
</organism>
<dbReference type="VEuPathDB" id="TriTrypDB:TcIL3000_0_20600"/>
<accession>F9WIS5</accession>